<evidence type="ECO:0000313" key="3">
    <source>
        <dbReference type="WBParaSite" id="SSLN_0000247901-mRNA-1"/>
    </source>
</evidence>
<reference evidence="1 2" key="2">
    <citation type="submission" date="2018-11" db="EMBL/GenBank/DDBJ databases">
        <authorList>
            <consortium name="Pathogen Informatics"/>
        </authorList>
    </citation>
    <scope>NUCLEOTIDE SEQUENCE [LARGE SCALE GENOMIC DNA]</scope>
    <source>
        <strain evidence="1 2">NST_G2</strain>
    </source>
</reference>
<dbReference type="Proteomes" id="UP000275846">
    <property type="component" value="Unassembled WGS sequence"/>
</dbReference>
<organism evidence="3">
    <name type="scientific">Schistocephalus solidus</name>
    <name type="common">Tapeworm</name>
    <dbReference type="NCBI Taxonomy" id="70667"/>
    <lineage>
        <taxon>Eukaryota</taxon>
        <taxon>Metazoa</taxon>
        <taxon>Spiralia</taxon>
        <taxon>Lophotrochozoa</taxon>
        <taxon>Platyhelminthes</taxon>
        <taxon>Cestoda</taxon>
        <taxon>Eucestoda</taxon>
        <taxon>Diphyllobothriidea</taxon>
        <taxon>Diphyllobothriidae</taxon>
        <taxon>Schistocephalus</taxon>
    </lineage>
</organism>
<proteinExistence type="predicted"/>
<gene>
    <name evidence="1" type="ORF">SSLN_LOCUS2405</name>
</gene>
<name>A0A183SDV7_SCHSO</name>
<accession>A0A183SDV7</accession>
<evidence type="ECO:0000313" key="2">
    <source>
        <dbReference type="Proteomes" id="UP000275846"/>
    </source>
</evidence>
<reference evidence="3" key="1">
    <citation type="submission" date="2016-06" db="UniProtKB">
        <authorList>
            <consortium name="WormBaseParasite"/>
        </authorList>
    </citation>
    <scope>IDENTIFICATION</scope>
</reference>
<dbReference type="WBParaSite" id="SSLN_0000247901-mRNA-1">
    <property type="protein sequence ID" value="SSLN_0000247901-mRNA-1"/>
    <property type="gene ID" value="SSLN_0000247901"/>
</dbReference>
<evidence type="ECO:0000313" key="1">
    <source>
        <dbReference type="EMBL" id="VDL88790.1"/>
    </source>
</evidence>
<dbReference type="OrthoDB" id="5970161at2759"/>
<dbReference type="EMBL" id="UYSU01032242">
    <property type="protein sequence ID" value="VDL88790.1"/>
    <property type="molecule type" value="Genomic_DNA"/>
</dbReference>
<dbReference type="AlphaFoldDB" id="A0A183SDV7"/>
<sequence>MRPVVGTGKRGGVFDGRAVDSLCDGEEVIPFVSVRVPLDFLGFARHPGIRHLPQPLLYKAVTSVEGCFVCSGRAIDEGIVQLVPLDEQSVDGCVVVIEPVLVLAMCAAEDIKDGGLDGVPQLTPAALHGDVHVGHWKMKPHLGDDDAVIRPTVGTVDRPCHQHVLFISPSDENKVQEVPVSLPGVYPGCLLPHLEVEEGDDQQETVFRTRSQKKEAIIVAATETMGTQHSLPGSVVCPDAGVEATKDN</sequence>
<keyword evidence="2" id="KW-1185">Reference proteome</keyword>
<protein>
    <submittedName>
        <fullName evidence="1 3">Uncharacterized protein</fullName>
    </submittedName>
</protein>